<dbReference type="EMBL" id="KB295744">
    <property type="protein sequence ID" value="ELU12685.1"/>
    <property type="molecule type" value="Genomic_DNA"/>
</dbReference>
<sequence length="539" mass="58510">MAPTPRKVYVVGCGMTKFEKPGRRDNFDYPDMALEAGTKALKDAGISYNEVEQAVVGYVYGDTTCGQRALYPLGMTGIPIYNVNNACATGSSALFLGRQLIEGGMADCVMAMGFEKMQRGSLSSTYSDRTNPMDKHIEVMFENYEFSHGPVTAQLFGNAGVEHMKKYGTKPEHFAKIAYKNHKHSVNNPYSQFQDEYSLEQVMKSPMIHEPLTKLQCCPTSDGAGCCILASEEFVKKHNLQSQAVEIKAHQMRTDFASTFKEKSASKVIGYDMTKYAAEAAFKQAGMTPDDIDVLELHDCFSANELVTYEALGLCPEGKAGEFIDRGDNTYGGKVVCNPSGGLISKGHPLGATGLAQCSELCWQLRGLAEKRQVANAKTALQHNVGLGGAVVVAIYQMGFPEAAVNARSNMQLTANPTSASERDFKSVAIFDTIQEQLKKDGASYVKKVKGVFCFKVKKGNDIGVWVVDAKNGNGSVKYDPKGKGEVTINVGDEDLLALMSGKLNPQQAFFQGKIKIAGNMGLAMKLKDLQPSAPKAKL</sequence>
<comment type="function">
    <text evidence="29">Plays a crucial role in the peroxisomal oxidation of branched-chain fatty acids. Catalyzes the last step of the peroxisomal beta-oxidation of branched chain fatty acids and the side chain of the bile acid intermediates di- and trihydroxycoprostanic acids (DHCA and THCA). Also active with medium and long straight chain 3-oxoacyl-CoAs. Stimulates the microsomal conversion of 7-dehydrocholesterol to cholesterol and transfers phosphatidylcholine and 7-dehydrocholesterol between membrances, in vitro. Isoforms SCP2 and SCPx cooperate in peroxisomal oxidation of certain naturally occurring tetramethyl-branched fatty acyl-CoAs.</text>
</comment>
<dbReference type="InterPro" id="IPR003033">
    <property type="entry name" value="SCP2_sterol-bd_dom"/>
</dbReference>
<dbReference type="InterPro" id="IPR020615">
    <property type="entry name" value="Thiolase_acyl_enz_int_AS"/>
</dbReference>
<evidence type="ECO:0000256" key="15">
    <source>
        <dbReference type="ARBA" id="ARBA00024058"/>
    </source>
</evidence>
<dbReference type="FunFam" id="3.40.47.10:FF:000016">
    <property type="entry name" value="Non-specific lipid-transfer protein"/>
    <property type="match status" value="1"/>
</dbReference>
<reference evidence="44" key="1">
    <citation type="submission" date="2012-12" db="EMBL/GenBank/DDBJ databases">
        <authorList>
            <person name="Hellsten U."/>
            <person name="Grimwood J."/>
            <person name="Chapman J.A."/>
            <person name="Shapiro H."/>
            <person name="Aerts A."/>
            <person name="Otillar R.P."/>
            <person name="Terry A.Y."/>
            <person name="Boore J.L."/>
            <person name="Simakov O."/>
            <person name="Marletaz F."/>
            <person name="Cho S.-J."/>
            <person name="Edsinger-Gonzales E."/>
            <person name="Havlak P."/>
            <person name="Kuo D.-H."/>
            <person name="Larsson T."/>
            <person name="Lv J."/>
            <person name="Arendt D."/>
            <person name="Savage R."/>
            <person name="Osoegawa K."/>
            <person name="de Jong P."/>
            <person name="Lindberg D.R."/>
            <person name="Seaver E.C."/>
            <person name="Weisblat D.A."/>
            <person name="Putnam N.H."/>
            <person name="Grigoriev I.V."/>
            <person name="Rokhsar D.S."/>
        </authorList>
    </citation>
    <scope>NUCLEOTIDE SEQUENCE</scope>
    <source>
        <strain evidence="44">I ESC-2004</strain>
    </source>
</reference>
<evidence type="ECO:0000256" key="36">
    <source>
        <dbReference type="ARBA" id="ARBA00049270"/>
    </source>
</evidence>
<comment type="catalytic activity">
    <reaction evidence="35">
        <text>hexadecanoyl-CoA + acetyl-CoA = 3-oxooctadecanoyl-CoA + CoA</text>
        <dbReference type="Rhea" id="RHEA:35279"/>
        <dbReference type="ChEBI" id="CHEBI:57287"/>
        <dbReference type="ChEBI" id="CHEBI:57288"/>
        <dbReference type="ChEBI" id="CHEBI:57379"/>
        <dbReference type="ChEBI" id="CHEBI:71407"/>
    </reaction>
    <physiologicalReaction direction="right-to-left" evidence="35">
        <dbReference type="Rhea" id="RHEA:35281"/>
    </physiologicalReaction>
</comment>
<evidence type="ECO:0000256" key="34">
    <source>
        <dbReference type="ARBA" id="ARBA00049178"/>
    </source>
</evidence>
<feature type="domain" description="SCP2" evidence="40">
    <location>
        <begin position="431"/>
        <end position="530"/>
    </location>
</feature>
<comment type="catalytic activity">
    <reaction evidence="32">
        <text>decanoyl-CoA + acetyl-CoA = 3-oxododecanoyl-CoA + CoA</text>
        <dbReference type="Rhea" id="RHEA:31183"/>
        <dbReference type="ChEBI" id="CHEBI:57287"/>
        <dbReference type="ChEBI" id="CHEBI:57288"/>
        <dbReference type="ChEBI" id="CHEBI:61430"/>
        <dbReference type="ChEBI" id="CHEBI:62615"/>
    </reaction>
    <physiologicalReaction direction="right-to-left" evidence="32">
        <dbReference type="Rhea" id="RHEA:31185"/>
    </physiologicalReaction>
</comment>
<comment type="catalytic activity">
    <reaction evidence="33">
        <text>butanoyl-CoA + acetyl-CoA = 3-oxohexanoyl-CoA + CoA</text>
        <dbReference type="Rhea" id="RHEA:31111"/>
        <dbReference type="ChEBI" id="CHEBI:57287"/>
        <dbReference type="ChEBI" id="CHEBI:57288"/>
        <dbReference type="ChEBI" id="CHEBI:57371"/>
        <dbReference type="ChEBI" id="CHEBI:62418"/>
    </reaction>
    <physiologicalReaction direction="right-to-left" evidence="33">
        <dbReference type="Rhea" id="RHEA:31113"/>
    </physiologicalReaction>
</comment>
<comment type="subcellular location">
    <subcellularLocation>
        <location evidence="3">Cytoplasm</location>
    </subcellularLocation>
    <subcellularLocation>
        <location evidence="1">Mitochondrion</location>
    </subcellularLocation>
    <subcellularLocation>
        <location evidence="2">Peroxisome</location>
    </subcellularLocation>
</comment>
<evidence type="ECO:0000256" key="18">
    <source>
        <dbReference type="ARBA" id="ARBA00024509"/>
    </source>
</evidence>
<comment type="catalytic activity">
    <reaction evidence="18">
        <text>choloyl-CoA + propanoyl-CoA = 3alpha,7alpha,12alpha-trihydroxy-24-oxo-5beta-cholestan-26-oyl-CoA + CoA</text>
        <dbReference type="Rhea" id="RHEA:16865"/>
        <dbReference type="ChEBI" id="CHEBI:57287"/>
        <dbReference type="ChEBI" id="CHEBI:57373"/>
        <dbReference type="ChEBI" id="CHEBI:57392"/>
        <dbReference type="ChEBI" id="CHEBI:58507"/>
        <dbReference type="EC" id="2.3.1.176"/>
    </reaction>
    <physiologicalReaction direction="right-to-left" evidence="18">
        <dbReference type="Rhea" id="RHEA:16867"/>
    </physiologicalReaction>
</comment>
<dbReference type="SUPFAM" id="SSF53901">
    <property type="entry name" value="Thiolase-like"/>
    <property type="match status" value="2"/>
</dbReference>
<dbReference type="InterPro" id="IPR020613">
    <property type="entry name" value="Thiolase_CS"/>
</dbReference>
<comment type="catalytic activity">
    <reaction evidence="38">
        <text>octanoyl-CoA + acetyl-CoA = 3-oxodecanoyl-CoA + CoA</text>
        <dbReference type="Rhea" id="RHEA:31087"/>
        <dbReference type="ChEBI" id="CHEBI:57287"/>
        <dbReference type="ChEBI" id="CHEBI:57288"/>
        <dbReference type="ChEBI" id="CHEBI:57386"/>
        <dbReference type="ChEBI" id="CHEBI:62548"/>
    </reaction>
    <physiologicalReaction direction="right-to-left" evidence="38">
        <dbReference type="Rhea" id="RHEA:31089"/>
    </physiologicalReaction>
</comment>
<comment type="catalytic activity">
    <reaction evidence="36">
        <text>dodecanoyl-CoA + acetyl-CoA = 3-oxotetradecanoyl-CoA + CoA</text>
        <dbReference type="Rhea" id="RHEA:31091"/>
        <dbReference type="ChEBI" id="CHEBI:57287"/>
        <dbReference type="ChEBI" id="CHEBI:57288"/>
        <dbReference type="ChEBI" id="CHEBI:57375"/>
        <dbReference type="ChEBI" id="CHEBI:62543"/>
    </reaction>
    <physiologicalReaction direction="right-to-left" evidence="36">
        <dbReference type="Rhea" id="RHEA:31093"/>
    </physiologicalReaction>
</comment>
<evidence type="ECO:0000256" key="11">
    <source>
        <dbReference type="ARBA" id="ARBA00023121"/>
    </source>
</evidence>
<evidence type="ECO:0000256" key="32">
    <source>
        <dbReference type="ARBA" id="ARBA00048004"/>
    </source>
</evidence>
<dbReference type="InterPro" id="IPR055140">
    <property type="entry name" value="Thiolase_C_2"/>
</dbReference>
<evidence type="ECO:0000256" key="16">
    <source>
        <dbReference type="ARBA" id="ARBA00024073"/>
    </source>
</evidence>
<evidence type="ECO:0000256" key="28">
    <source>
        <dbReference type="ARBA" id="ARBA00045738"/>
    </source>
</evidence>
<dbReference type="FunCoup" id="R7VAI2">
    <property type="interactions" value="1362"/>
</dbReference>
<dbReference type="HOGENOM" id="CLU_035425_0_1_1"/>
<evidence type="ECO:0000256" key="4">
    <source>
        <dbReference type="ARBA" id="ARBA00012352"/>
    </source>
</evidence>
<keyword evidence="44" id="KW-1185">Reference proteome</keyword>
<reference evidence="42 44" key="2">
    <citation type="journal article" date="2013" name="Nature">
        <title>Insights into bilaterian evolution from three spiralian genomes.</title>
        <authorList>
            <person name="Simakov O."/>
            <person name="Marletaz F."/>
            <person name="Cho S.J."/>
            <person name="Edsinger-Gonzales E."/>
            <person name="Havlak P."/>
            <person name="Hellsten U."/>
            <person name="Kuo D.H."/>
            <person name="Larsson T."/>
            <person name="Lv J."/>
            <person name="Arendt D."/>
            <person name="Savage R."/>
            <person name="Osoegawa K."/>
            <person name="de Jong P."/>
            <person name="Grimwood J."/>
            <person name="Chapman J.A."/>
            <person name="Shapiro H."/>
            <person name="Aerts A."/>
            <person name="Otillar R.P."/>
            <person name="Terry A.Y."/>
            <person name="Boore J.L."/>
            <person name="Grigoriev I.V."/>
            <person name="Lindberg D.R."/>
            <person name="Seaver E.C."/>
            <person name="Weisblat D.A."/>
            <person name="Putnam N.H."/>
            <person name="Rokhsar D.S."/>
        </authorList>
    </citation>
    <scope>NUCLEOTIDE SEQUENCE</scope>
    <source>
        <strain evidence="42 44">I ESC-2004</strain>
    </source>
</reference>
<dbReference type="GO" id="GO:0005777">
    <property type="term" value="C:peroxisome"/>
    <property type="evidence" value="ECO:0007669"/>
    <property type="project" value="UniProtKB-SubCell"/>
</dbReference>
<proteinExistence type="predicted"/>
<evidence type="ECO:0000259" key="39">
    <source>
        <dbReference type="Pfam" id="PF00108"/>
    </source>
</evidence>
<keyword evidence="8" id="KW-0808">Transferase</keyword>
<dbReference type="InterPro" id="IPR036527">
    <property type="entry name" value="SCP2_sterol-bd_dom_sf"/>
</dbReference>
<evidence type="ECO:0000256" key="30">
    <source>
        <dbReference type="ARBA" id="ARBA00047485"/>
    </source>
</evidence>
<dbReference type="EC" id="2.3.1.16" evidence="16"/>
<dbReference type="Pfam" id="PF00108">
    <property type="entry name" value="Thiolase_N"/>
    <property type="match status" value="1"/>
</dbReference>
<comment type="catalytic activity">
    <reaction evidence="20">
        <text>7-dehydrocholesterol(in) = 7-dehydrocholesterol(out)</text>
        <dbReference type="Rhea" id="RHEA:62960"/>
        <dbReference type="ChEBI" id="CHEBI:17759"/>
    </reaction>
</comment>
<evidence type="ECO:0000256" key="23">
    <source>
        <dbReference type="ARBA" id="ARBA00031275"/>
    </source>
</evidence>
<evidence type="ECO:0000256" key="38">
    <source>
        <dbReference type="ARBA" id="ARBA00049542"/>
    </source>
</evidence>
<protein>
    <recommendedName>
        <fullName evidence="5">Sterol carrier protein 2</fullName>
        <ecNumber evidence="15">2.3.1.155</ecNumber>
        <ecNumber evidence="16">2.3.1.16</ecNumber>
        <ecNumber evidence="4">2.3.1.176</ecNumber>
    </recommendedName>
    <alternativeName>
        <fullName evidence="25">Acetyl-CoA C-myristoyltransferase</fullName>
    </alternativeName>
    <alternativeName>
        <fullName evidence="22">Non-specific lipid-transfer protein</fullName>
    </alternativeName>
    <alternativeName>
        <fullName evidence="26">Propanoyl-CoA C-acyltransferase</fullName>
    </alternativeName>
    <alternativeName>
        <fullName evidence="21">SCP-2/3-oxoacyl-CoA thiolase</fullName>
    </alternativeName>
    <alternativeName>
        <fullName evidence="23">SCP-2/thiolase</fullName>
    </alternativeName>
    <alternativeName>
        <fullName evidence="24">SCP-chi</fullName>
    </alternativeName>
    <alternativeName>
        <fullName evidence="27">Sterol carrier protein X</fullName>
    </alternativeName>
</protein>
<dbReference type="PANTHER" id="PTHR42870">
    <property type="entry name" value="ACETYL-COA C-ACETYLTRANSFERASE"/>
    <property type="match status" value="1"/>
</dbReference>
<dbReference type="Proteomes" id="UP000014760">
    <property type="component" value="Unassembled WGS sequence"/>
</dbReference>
<dbReference type="GO" id="GO:0006629">
    <property type="term" value="P:lipid metabolic process"/>
    <property type="evidence" value="ECO:0007669"/>
    <property type="project" value="UniProtKB-KW"/>
</dbReference>
<dbReference type="Pfam" id="PF22691">
    <property type="entry name" value="Thiolase_C_1"/>
    <property type="match status" value="1"/>
</dbReference>
<comment type="catalytic activity">
    <reaction evidence="34">
        <text>an acyl-CoA + acetyl-CoA = a 3-oxoacyl-CoA + CoA</text>
        <dbReference type="Rhea" id="RHEA:21564"/>
        <dbReference type="ChEBI" id="CHEBI:57287"/>
        <dbReference type="ChEBI" id="CHEBI:57288"/>
        <dbReference type="ChEBI" id="CHEBI:58342"/>
        <dbReference type="ChEBI" id="CHEBI:90726"/>
        <dbReference type="EC" id="2.3.1.16"/>
    </reaction>
    <physiologicalReaction direction="right-to-left" evidence="34">
        <dbReference type="Rhea" id="RHEA:21566"/>
    </physiologicalReaction>
</comment>
<evidence type="ECO:0000256" key="1">
    <source>
        <dbReference type="ARBA" id="ARBA00004173"/>
    </source>
</evidence>
<evidence type="ECO:0000256" key="33">
    <source>
        <dbReference type="ARBA" id="ARBA00048553"/>
    </source>
</evidence>
<gene>
    <name evidence="42" type="ORF">CAPTEDRAFT_179150</name>
</gene>
<name>R7VAI2_CAPTE</name>
<dbReference type="EMBL" id="AMQN01005336">
    <property type="status" value="NOT_ANNOTATED_CDS"/>
    <property type="molecule type" value="Genomic_DNA"/>
</dbReference>
<keyword evidence="9" id="KW-0445">Lipid transport</keyword>
<dbReference type="FunFam" id="3.30.1050.10:FF:000001">
    <property type="entry name" value="Putative Non-specific lipid-transfer protein"/>
    <property type="match status" value="1"/>
</dbReference>
<dbReference type="PROSITE" id="PS00098">
    <property type="entry name" value="THIOLASE_1"/>
    <property type="match status" value="1"/>
</dbReference>
<keyword evidence="12" id="KW-0496">Mitochondrion</keyword>
<evidence type="ECO:0000256" key="26">
    <source>
        <dbReference type="ARBA" id="ARBA00032316"/>
    </source>
</evidence>
<comment type="catalytic activity">
    <reaction evidence="19">
        <text>3-oxo-(9Z-octadecenoyl)-CoA + CoA = (7Z)-hexadecenoyl-CoA + acetyl-CoA</text>
        <dbReference type="Rhea" id="RHEA:47400"/>
        <dbReference type="ChEBI" id="CHEBI:57287"/>
        <dbReference type="ChEBI" id="CHEBI:57288"/>
        <dbReference type="ChEBI" id="CHEBI:87695"/>
        <dbReference type="ChEBI" id="CHEBI:87698"/>
    </reaction>
    <physiologicalReaction direction="left-to-right" evidence="19">
        <dbReference type="Rhea" id="RHEA:47401"/>
    </physiologicalReaction>
</comment>
<evidence type="ECO:0000256" key="29">
    <source>
        <dbReference type="ARBA" id="ARBA00045994"/>
    </source>
</evidence>
<evidence type="ECO:0000256" key="27">
    <source>
        <dbReference type="ARBA" id="ARBA00033178"/>
    </source>
</evidence>
<dbReference type="EC" id="2.3.1.155" evidence="15"/>
<evidence type="ECO:0000313" key="44">
    <source>
        <dbReference type="Proteomes" id="UP000014760"/>
    </source>
</evidence>
<evidence type="ECO:0000256" key="10">
    <source>
        <dbReference type="ARBA" id="ARBA00023098"/>
    </source>
</evidence>
<dbReference type="GO" id="GO:0003988">
    <property type="term" value="F:acetyl-CoA C-acyltransferase activity"/>
    <property type="evidence" value="ECO:0007669"/>
    <property type="project" value="UniProtKB-EC"/>
</dbReference>
<dbReference type="Pfam" id="PF02036">
    <property type="entry name" value="SCP2"/>
    <property type="match status" value="1"/>
</dbReference>
<evidence type="ECO:0000256" key="14">
    <source>
        <dbReference type="ARBA" id="ARBA00023315"/>
    </source>
</evidence>
<dbReference type="InterPro" id="IPR020616">
    <property type="entry name" value="Thiolase_N"/>
</dbReference>
<dbReference type="CDD" id="cd00829">
    <property type="entry name" value="SCP-x_thiolase"/>
    <property type="match status" value="1"/>
</dbReference>
<dbReference type="STRING" id="283909.R7VAI2"/>
<evidence type="ECO:0000256" key="25">
    <source>
        <dbReference type="ARBA" id="ARBA00032093"/>
    </source>
</evidence>
<dbReference type="InterPro" id="IPR016039">
    <property type="entry name" value="Thiolase-like"/>
</dbReference>
<organism evidence="42">
    <name type="scientific">Capitella teleta</name>
    <name type="common">Polychaete worm</name>
    <dbReference type="NCBI Taxonomy" id="283909"/>
    <lineage>
        <taxon>Eukaryota</taxon>
        <taxon>Metazoa</taxon>
        <taxon>Spiralia</taxon>
        <taxon>Lophotrochozoa</taxon>
        <taxon>Annelida</taxon>
        <taxon>Polychaeta</taxon>
        <taxon>Sedentaria</taxon>
        <taxon>Scolecida</taxon>
        <taxon>Capitellidae</taxon>
        <taxon>Capitella</taxon>
    </lineage>
</organism>
<dbReference type="GO" id="GO:0008289">
    <property type="term" value="F:lipid binding"/>
    <property type="evidence" value="ECO:0007669"/>
    <property type="project" value="UniProtKB-KW"/>
</dbReference>
<keyword evidence="10" id="KW-0443">Lipid metabolism</keyword>
<evidence type="ECO:0000256" key="12">
    <source>
        <dbReference type="ARBA" id="ARBA00023128"/>
    </source>
</evidence>
<evidence type="ECO:0000256" key="3">
    <source>
        <dbReference type="ARBA" id="ARBA00004496"/>
    </source>
</evidence>
<evidence type="ECO:0000256" key="21">
    <source>
        <dbReference type="ARBA" id="ARBA00030531"/>
    </source>
</evidence>
<evidence type="ECO:0000256" key="17">
    <source>
        <dbReference type="ARBA" id="ARBA00024471"/>
    </source>
</evidence>
<comment type="catalytic activity">
    <reaction evidence="31">
        <text>hexanoyl-CoA + acetyl-CoA = 3-oxooctanoyl-CoA + CoA</text>
        <dbReference type="Rhea" id="RHEA:31203"/>
        <dbReference type="ChEBI" id="CHEBI:57287"/>
        <dbReference type="ChEBI" id="CHEBI:57288"/>
        <dbReference type="ChEBI" id="CHEBI:62619"/>
        <dbReference type="ChEBI" id="CHEBI:62620"/>
    </reaction>
    <physiologicalReaction direction="right-to-left" evidence="31">
        <dbReference type="Rhea" id="RHEA:31205"/>
    </physiologicalReaction>
</comment>
<evidence type="ECO:0000259" key="40">
    <source>
        <dbReference type="Pfam" id="PF02036"/>
    </source>
</evidence>
<dbReference type="EC" id="2.3.1.176" evidence="4"/>
<feature type="domain" description="Thiolase N-terminal" evidence="39">
    <location>
        <begin position="8"/>
        <end position="233"/>
    </location>
</feature>
<dbReference type="Gene3D" id="3.40.47.10">
    <property type="match status" value="1"/>
</dbReference>
<comment type="catalytic activity">
    <reaction evidence="17">
        <text>propanoyl-CoA + tetradecanoyl-CoA = 3-oxo-2-methylhexadecanoyl-CoA + CoA</text>
        <dbReference type="Rhea" id="RHEA:46344"/>
        <dbReference type="ChEBI" id="CHEBI:57287"/>
        <dbReference type="ChEBI" id="CHEBI:57385"/>
        <dbReference type="ChEBI" id="CHEBI:57392"/>
        <dbReference type="ChEBI" id="CHEBI:86042"/>
    </reaction>
    <physiologicalReaction direction="right-to-left" evidence="17">
        <dbReference type="Rhea" id="RHEA:46346"/>
    </physiologicalReaction>
</comment>
<comment type="function">
    <text evidence="28">Mediates the transfer of all common phospholipids, cholesterol and gangliosides from the endoplasmic reticulum to the plasma membrane. May play a role in regulating steroidogenesis. Stimulates the microsomal conversion of 7-dehydrocholesterol to cholesterol. Also binds fatty acids and fatty acyl Coenzyme A (CoA) such as phytanoyl-CoA. Involved in the regulation phospholipid synthesis in endoplasmic reticulum enhancing the incorporation of exogenous fatty acid into glycerides. Seems to stimulate the rate-limiting step in phosphatidic acid formation mediated by GPAT3. Isoforms SCP2 and SCPx cooperate in peroxisomal oxidation of certain naturally occurring tetramethyl-branched fatty acyl-CoAs.</text>
</comment>
<evidence type="ECO:0000313" key="42">
    <source>
        <dbReference type="EMBL" id="ELU12685.1"/>
    </source>
</evidence>
<evidence type="ECO:0000256" key="9">
    <source>
        <dbReference type="ARBA" id="ARBA00023055"/>
    </source>
</evidence>
<evidence type="ECO:0000256" key="24">
    <source>
        <dbReference type="ARBA" id="ARBA00031346"/>
    </source>
</evidence>
<evidence type="ECO:0000313" key="43">
    <source>
        <dbReference type="EnsemblMetazoa" id="CapteP179150"/>
    </source>
</evidence>
<comment type="catalytic activity">
    <reaction evidence="30">
        <text>tetradecanoyl-CoA + acetyl-CoA = 3-oxohexadecanoyl-CoA + CoA</text>
        <dbReference type="Rhea" id="RHEA:18161"/>
        <dbReference type="ChEBI" id="CHEBI:57287"/>
        <dbReference type="ChEBI" id="CHEBI:57288"/>
        <dbReference type="ChEBI" id="CHEBI:57349"/>
        <dbReference type="ChEBI" id="CHEBI:57385"/>
        <dbReference type="EC" id="2.3.1.155"/>
    </reaction>
    <physiologicalReaction direction="right-to-left" evidence="30">
        <dbReference type="Rhea" id="RHEA:18163"/>
    </physiologicalReaction>
</comment>
<evidence type="ECO:0000256" key="20">
    <source>
        <dbReference type="ARBA" id="ARBA00029287"/>
    </source>
</evidence>
<dbReference type="EnsemblMetazoa" id="CapteT179150">
    <property type="protein sequence ID" value="CapteP179150"/>
    <property type="gene ID" value="CapteG179150"/>
</dbReference>
<evidence type="ECO:0000256" key="37">
    <source>
        <dbReference type="ARBA" id="ARBA00049306"/>
    </source>
</evidence>
<dbReference type="OMA" id="PSLYAMM"/>
<dbReference type="AlphaFoldDB" id="R7VAI2"/>
<feature type="domain" description="Thiolase C-terminal" evidence="41">
    <location>
        <begin position="271"/>
        <end position="387"/>
    </location>
</feature>
<keyword evidence="14" id="KW-0012">Acyltransferase</keyword>
<dbReference type="PANTHER" id="PTHR42870:SF1">
    <property type="entry name" value="NON-SPECIFIC LIPID-TRANSFER PROTEIN-LIKE 2"/>
    <property type="match status" value="1"/>
</dbReference>
<dbReference type="GO" id="GO:0005739">
    <property type="term" value="C:mitochondrion"/>
    <property type="evidence" value="ECO:0007669"/>
    <property type="project" value="UniProtKB-SubCell"/>
</dbReference>
<evidence type="ECO:0000256" key="22">
    <source>
        <dbReference type="ARBA" id="ARBA00030851"/>
    </source>
</evidence>
<evidence type="ECO:0000256" key="5">
    <source>
        <dbReference type="ARBA" id="ARBA00014545"/>
    </source>
</evidence>
<evidence type="ECO:0000256" key="2">
    <source>
        <dbReference type="ARBA" id="ARBA00004275"/>
    </source>
</evidence>
<evidence type="ECO:0000259" key="41">
    <source>
        <dbReference type="Pfam" id="PF22691"/>
    </source>
</evidence>
<dbReference type="NCBIfam" id="NF006102">
    <property type="entry name" value="PRK08256.1"/>
    <property type="match status" value="1"/>
</dbReference>
<evidence type="ECO:0000256" key="13">
    <source>
        <dbReference type="ARBA" id="ARBA00023140"/>
    </source>
</evidence>
<keyword evidence="6" id="KW-0813">Transport</keyword>
<comment type="catalytic activity">
    <reaction evidence="37">
        <text>3-oxohexadecanedioyl-CoA + CoA = tetradecanedioyl-CoA + acetyl-CoA</text>
        <dbReference type="Rhea" id="RHEA:40343"/>
        <dbReference type="ChEBI" id="CHEBI:57287"/>
        <dbReference type="ChEBI" id="CHEBI:57288"/>
        <dbReference type="ChEBI" id="CHEBI:77081"/>
        <dbReference type="ChEBI" id="CHEBI:77084"/>
    </reaction>
    <physiologicalReaction direction="left-to-right" evidence="37">
        <dbReference type="Rhea" id="RHEA:40344"/>
    </physiologicalReaction>
</comment>
<dbReference type="Gene3D" id="3.30.1050.10">
    <property type="entry name" value="SCP2 sterol-binding domain"/>
    <property type="match status" value="1"/>
</dbReference>
<reference evidence="43" key="3">
    <citation type="submission" date="2015-06" db="UniProtKB">
        <authorList>
            <consortium name="EnsemblMetazoa"/>
        </authorList>
    </citation>
    <scope>IDENTIFICATION</scope>
</reference>
<evidence type="ECO:0000256" key="31">
    <source>
        <dbReference type="ARBA" id="ARBA00048001"/>
    </source>
</evidence>
<evidence type="ECO:0000256" key="35">
    <source>
        <dbReference type="ARBA" id="ARBA00049268"/>
    </source>
</evidence>
<dbReference type="SUPFAM" id="SSF55718">
    <property type="entry name" value="SCP-like"/>
    <property type="match status" value="1"/>
</dbReference>
<accession>R7VAI2</accession>
<evidence type="ECO:0000256" key="19">
    <source>
        <dbReference type="ARBA" id="ARBA00024514"/>
    </source>
</evidence>
<evidence type="ECO:0000256" key="6">
    <source>
        <dbReference type="ARBA" id="ARBA00022448"/>
    </source>
</evidence>
<keyword evidence="11" id="KW-0446">Lipid-binding</keyword>
<keyword evidence="7" id="KW-0963">Cytoplasm</keyword>
<dbReference type="OrthoDB" id="542135at2759"/>
<keyword evidence="13" id="KW-0576">Peroxisome</keyword>
<dbReference type="GO" id="GO:0006869">
    <property type="term" value="P:lipid transport"/>
    <property type="evidence" value="ECO:0007669"/>
    <property type="project" value="UniProtKB-KW"/>
</dbReference>
<dbReference type="PROSITE" id="PS00737">
    <property type="entry name" value="THIOLASE_2"/>
    <property type="match status" value="1"/>
</dbReference>
<evidence type="ECO:0000256" key="8">
    <source>
        <dbReference type="ARBA" id="ARBA00022679"/>
    </source>
</evidence>
<evidence type="ECO:0000256" key="7">
    <source>
        <dbReference type="ARBA" id="ARBA00022490"/>
    </source>
</evidence>
<dbReference type="GO" id="GO:0050633">
    <property type="term" value="F:acetyl-CoA C-myristoyltransferase activity"/>
    <property type="evidence" value="ECO:0007669"/>
    <property type="project" value="UniProtKB-EC"/>
</dbReference>